<dbReference type="InterPro" id="IPR004721">
    <property type="entry name" value="DHOdimr"/>
</dbReference>
<name>A0A1F6D8B7_9BACT</name>
<dbReference type="SUPFAM" id="SSF51556">
    <property type="entry name" value="Metallo-dependent hydrolases"/>
    <property type="match status" value="1"/>
</dbReference>
<dbReference type="GO" id="GO:0005737">
    <property type="term" value="C:cytoplasm"/>
    <property type="evidence" value="ECO:0007669"/>
    <property type="project" value="TreeGrafter"/>
</dbReference>
<comment type="caution">
    <text evidence="1">The sequence shown here is derived from an EMBL/GenBank/DDBJ whole genome shotgun (WGS) entry which is preliminary data.</text>
</comment>
<gene>
    <name evidence="1" type="ORF">A2765_06170</name>
</gene>
<dbReference type="EMBL" id="MFLA01000047">
    <property type="protein sequence ID" value="OGG57694.1"/>
    <property type="molecule type" value="Genomic_DNA"/>
</dbReference>
<sequence>MQLQIVRDGSGKIMSITMPRPSNFHAHFRWEDDGLIDAVTPENIRHFKYVLAMPNNGPGDGKLIRSIEDAHRVYHRIMDIRARHRITSFTRPLMTLYLTSDITPQVIERMAHSGFVFAVKSYPVHRAGQHGTTNSGHGVPFDECEETIRAMEKWGVPLLIHAEDVNDENGDEIPHKDREAHCVTHRLWKFREKHPELRICLEHASTREAIEFVKADPSGRTVMTVTPQHLLFTAEDFERYSWRNHLRCMPYVKTEADRQALLDFVTSGDPRCIAGDDTAPHRSMNKNVEFEKAMCGCWLPHSIALYTLAFMQRNAINDSFVKFMSFNGPKWWDLTPPANDDTITIVAETEKDIPAPTPLPKVNDVIIPLGWSESPDRLKIGYAVAMAA</sequence>
<dbReference type="PANTHER" id="PTHR43137:SF1">
    <property type="entry name" value="DIHYDROOROTASE"/>
    <property type="match status" value="1"/>
</dbReference>
<dbReference type="Proteomes" id="UP000176377">
    <property type="component" value="Unassembled WGS sequence"/>
</dbReference>
<evidence type="ECO:0000313" key="1">
    <source>
        <dbReference type="EMBL" id="OGG57694.1"/>
    </source>
</evidence>
<evidence type="ECO:0000313" key="2">
    <source>
        <dbReference type="Proteomes" id="UP000176377"/>
    </source>
</evidence>
<proteinExistence type="predicted"/>
<accession>A0A1F6D8B7</accession>
<dbReference type="GO" id="GO:0006207">
    <property type="term" value="P:'de novo' pyrimidine nucleobase biosynthetic process"/>
    <property type="evidence" value="ECO:0007669"/>
    <property type="project" value="TreeGrafter"/>
</dbReference>
<dbReference type="GO" id="GO:0004151">
    <property type="term" value="F:dihydroorotase activity"/>
    <property type="evidence" value="ECO:0007669"/>
    <property type="project" value="InterPro"/>
</dbReference>
<organism evidence="1 2">
    <name type="scientific">Candidatus Kaiserbacteria bacterium RIFCSPHIGHO2_01_FULL_56_24</name>
    <dbReference type="NCBI Taxonomy" id="1798487"/>
    <lineage>
        <taxon>Bacteria</taxon>
        <taxon>Candidatus Kaiseribacteriota</taxon>
    </lineage>
</organism>
<dbReference type="PANTHER" id="PTHR43137">
    <property type="entry name" value="DIHYDROOROTASE"/>
    <property type="match status" value="1"/>
</dbReference>
<dbReference type="Gene3D" id="3.20.20.140">
    <property type="entry name" value="Metal-dependent hydrolases"/>
    <property type="match status" value="1"/>
</dbReference>
<dbReference type="AlphaFoldDB" id="A0A1F6D8B7"/>
<reference evidence="1 2" key="1">
    <citation type="journal article" date="2016" name="Nat. Commun.">
        <title>Thousands of microbial genomes shed light on interconnected biogeochemical processes in an aquifer system.</title>
        <authorList>
            <person name="Anantharaman K."/>
            <person name="Brown C.T."/>
            <person name="Hug L.A."/>
            <person name="Sharon I."/>
            <person name="Castelle C.J."/>
            <person name="Probst A.J."/>
            <person name="Thomas B.C."/>
            <person name="Singh A."/>
            <person name="Wilkins M.J."/>
            <person name="Karaoz U."/>
            <person name="Brodie E.L."/>
            <person name="Williams K.H."/>
            <person name="Hubbard S.S."/>
            <person name="Banfield J.F."/>
        </authorList>
    </citation>
    <scope>NUCLEOTIDE SEQUENCE [LARGE SCALE GENOMIC DNA]</scope>
</reference>
<dbReference type="UniPathway" id="UPA00070">
    <property type="reaction ID" value="UER00117"/>
</dbReference>
<dbReference type="GO" id="GO:0044205">
    <property type="term" value="P:'de novo' UMP biosynthetic process"/>
    <property type="evidence" value="ECO:0007669"/>
    <property type="project" value="UniProtKB-UniPathway"/>
</dbReference>
<dbReference type="InterPro" id="IPR032466">
    <property type="entry name" value="Metal_Hydrolase"/>
</dbReference>
<protein>
    <submittedName>
        <fullName evidence="1">Uncharacterized protein</fullName>
    </submittedName>
</protein>